<keyword evidence="3" id="KW-1185">Reference proteome</keyword>
<protein>
    <submittedName>
        <fullName evidence="2">Uncharacterized protein</fullName>
    </submittedName>
</protein>
<dbReference type="RefSeq" id="YP_010841108.1">
    <property type="nucleotide sequence ID" value="NC_079139.1"/>
</dbReference>
<feature type="transmembrane region" description="Helical" evidence="1">
    <location>
        <begin position="6"/>
        <end position="28"/>
    </location>
</feature>
<accession>A0ABM7NQS8</accession>
<feature type="transmembrane region" description="Helical" evidence="1">
    <location>
        <begin position="40"/>
        <end position="69"/>
    </location>
</feature>
<dbReference type="GeneID" id="80557705"/>
<keyword evidence="1" id="KW-0812">Transmembrane</keyword>
<proteinExistence type="predicted"/>
<sequence>MWKSNTIISVFSITYNTGLICAGIYIDHKRKNNFNRYDKLLLASVAGIGIVSVISNGVMIGTGIIYTAALSFGVRRLVNKLIL</sequence>
<dbReference type="EMBL" id="AP024483">
    <property type="protein sequence ID" value="BCS82500.1"/>
    <property type="molecule type" value="Genomic_DNA"/>
</dbReference>
<keyword evidence="1" id="KW-1133">Transmembrane helix</keyword>
<evidence type="ECO:0000313" key="3">
    <source>
        <dbReference type="Proteomes" id="UP001321479"/>
    </source>
</evidence>
<reference evidence="2 3" key="1">
    <citation type="submission" date="2021-02" db="EMBL/GenBank/DDBJ databases">
        <title>Cotonvirus japonicus, which uses Golgi apparatus of host cells for its virion factory, phylogenetically links tailed tupanvirus and icosahedral mimivirus.</title>
        <authorList>
            <person name="Takahashi H."/>
            <person name="Fukaya S."/>
            <person name="Song C."/>
            <person name="Murata K."/>
            <person name="Takemura M."/>
        </authorList>
    </citation>
    <scope>NUCLEOTIDE SEQUENCE [LARGE SCALE GENOMIC DNA]</scope>
</reference>
<evidence type="ECO:0000256" key="1">
    <source>
        <dbReference type="SAM" id="Phobius"/>
    </source>
</evidence>
<name>A0ABM7NQS8_9VIRU</name>
<keyword evidence="1" id="KW-0472">Membrane</keyword>
<organism evidence="2 3">
    <name type="scientific">Cotonvirus japonicus</name>
    <dbReference type="NCBI Taxonomy" id="2811091"/>
    <lineage>
        <taxon>Viruses</taxon>
        <taxon>Varidnaviria</taxon>
        <taxon>Bamfordvirae</taxon>
        <taxon>Nucleocytoviricota</taxon>
        <taxon>Megaviricetes</taxon>
        <taxon>Imitervirales</taxon>
        <taxon>Mimiviridae</taxon>
        <taxon>Megamimivirinae</taxon>
        <taxon>Cotonvirus</taxon>
        <taxon>Cotonvirus japonicum</taxon>
    </lineage>
</organism>
<evidence type="ECO:0000313" key="2">
    <source>
        <dbReference type="EMBL" id="BCS82500.1"/>
    </source>
</evidence>
<dbReference type="Proteomes" id="UP001321479">
    <property type="component" value="Segment"/>
</dbReference>